<accession>A0ABR1PGJ4</accession>
<dbReference type="Proteomes" id="UP001430848">
    <property type="component" value="Unassembled WGS sequence"/>
</dbReference>
<dbReference type="Gene3D" id="2.60.120.620">
    <property type="entry name" value="q2cbj1_9rhob like domain"/>
    <property type="match status" value="1"/>
</dbReference>
<name>A0ABR1PGJ4_DIAER</name>
<evidence type="ECO:0008006" key="4">
    <source>
        <dbReference type="Google" id="ProtNLM"/>
    </source>
</evidence>
<dbReference type="EMBL" id="JAKNSF020000010">
    <property type="protein sequence ID" value="KAK7736333.1"/>
    <property type="molecule type" value="Genomic_DNA"/>
</dbReference>
<feature type="region of interest" description="Disordered" evidence="1">
    <location>
        <begin position="372"/>
        <end position="398"/>
    </location>
</feature>
<evidence type="ECO:0000313" key="2">
    <source>
        <dbReference type="EMBL" id="KAK7736333.1"/>
    </source>
</evidence>
<gene>
    <name evidence="2" type="ORF">SLS63_003310</name>
</gene>
<comment type="caution">
    <text evidence="2">The sequence shown here is derived from an EMBL/GenBank/DDBJ whole genome shotgun (WGS) entry which is preliminary data.</text>
</comment>
<evidence type="ECO:0000313" key="3">
    <source>
        <dbReference type="Proteomes" id="UP001430848"/>
    </source>
</evidence>
<feature type="compositionally biased region" description="Low complexity" evidence="1">
    <location>
        <begin position="9"/>
        <end position="20"/>
    </location>
</feature>
<reference evidence="2 3" key="1">
    <citation type="submission" date="2024-02" db="EMBL/GenBank/DDBJ databases">
        <title>De novo assembly and annotation of 12 fungi associated with fruit tree decline syndrome in Ontario, Canada.</title>
        <authorList>
            <person name="Sulman M."/>
            <person name="Ellouze W."/>
            <person name="Ilyukhin E."/>
        </authorList>
    </citation>
    <scope>NUCLEOTIDE SEQUENCE [LARGE SCALE GENOMIC DNA]</scope>
    <source>
        <strain evidence="2 3">M169</strain>
    </source>
</reference>
<feature type="region of interest" description="Disordered" evidence="1">
    <location>
        <begin position="1"/>
        <end position="35"/>
    </location>
</feature>
<dbReference type="PANTHER" id="PTHR33099">
    <property type="entry name" value="FE2OG DIOXYGENASE DOMAIN-CONTAINING PROTEIN"/>
    <property type="match status" value="1"/>
</dbReference>
<protein>
    <recommendedName>
        <fullName evidence="4">Prolyl 4-hydroxylase alpha subunit Fe(2+) 2OG dioxygenase domain-containing protein</fullName>
    </recommendedName>
</protein>
<feature type="region of interest" description="Disordered" evidence="1">
    <location>
        <begin position="819"/>
        <end position="857"/>
    </location>
</feature>
<organism evidence="2 3">
    <name type="scientific">Diaporthe eres</name>
    <name type="common">Phomopsis oblonga</name>
    <dbReference type="NCBI Taxonomy" id="83184"/>
    <lineage>
        <taxon>Eukaryota</taxon>
        <taxon>Fungi</taxon>
        <taxon>Dikarya</taxon>
        <taxon>Ascomycota</taxon>
        <taxon>Pezizomycotina</taxon>
        <taxon>Sordariomycetes</taxon>
        <taxon>Sordariomycetidae</taxon>
        <taxon>Diaporthales</taxon>
        <taxon>Diaporthaceae</taxon>
        <taxon>Diaporthe</taxon>
        <taxon>Diaporthe eres species complex</taxon>
    </lineage>
</organism>
<dbReference type="PANTHER" id="PTHR33099:SF7">
    <property type="entry name" value="MYND-TYPE DOMAIN-CONTAINING PROTEIN"/>
    <property type="match status" value="1"/>
</dbReference>
<proteinExistence type="predicted"/>
<keyword evidence="3" id="KW-1185">Reference proteome</keyword>
<sequence>MASWESDTEAGSSASGSDDGCTPTSGPGDIDAQSPQKMSFKTWKQEFFNRLSEIKTFGDFACMTRYSHHINPGLEVAGSLVPLPLVTRDADTIKNKCEQAPFGRGDDTVVDESVRKTWQLDASLFRCSNPAWPAFLDTVLQEAVQKLGMPKGTRAVPWKLLLYEEGSFFRPHKDSEKAPGMIGTLVIALPSKHEDGQVHLSHSNRRHVFATSNFSSFDLTALAWYSDVTHEIKPLSSGYRLVITYNLLQQRGSPPSAGVFIEQQAQLQALLQKWASTLQSKTRVIYRLSHKYSESSLSIQNMKGRDAQLIRCLKQACQEAGFYILLAIMTRTEGCEDDYYGGNDEDSLELDHVKSLDGSYITGSVDVDMSEILGPDPYKNRTADSEDEGEFTGNESMPSQYRYHDSKSLMQLLNLPTNFSRILRIKTGTSALEDVGKQLKNEEAKQSFRCWRSSVETSKFETKEILTTHDLPFILSLIQSHSTDDEWVYARLLPKLSQRAEKQLLYALFKRLCAENGHFALNNTESLARRLLDATLPKLNLGVDDLEPKTQHPPQSSIYIRGPSTSTDRTVSNVAGFEHLLASCFMCLLEEQGMTLLRNTHENLSEAISRLPPKGPGHNNTQVPWPYGAPSMTGRVPAEEFLVSLAIILQKHQLLDPPPFVGDLFLLLFKRYILPDQPKNPPQRPLGWSHKPRFCYGHNPSRDKIHGTCYQCALMQDFILSPDQKQGRFTHAKKIRSHLESVLPSQHYRCATDTTRGQGGCQTLVVTKISRDSEFKEDMKKFDDQVRQYEQRLLSFRQPVVQRLLGDETYKSLIMLETGPPTVSAAPLSTKRAAGESSDQPASTRQRTEEVIDLTGE</sequence>
<evidence type="ECO:0000256" key="1">
    <source>
        <dbReference type="SAM" id="MobiDB-lite"/>
    </source>
</evidence>